<dbReference type="InterPro" id="IPR038770">
    <property type="entry name" value="Na+/solute_symporter_sf"/>
</dbReference>
<keyword evidence="17" id="KW-1185">Reference proteome</keyword>
<evidence type="ECO:0000313" key="17">
    <source>
        <dbReference type="Proteomes" id="UP001430377"/>
    </source>
</evidence>
<dbReference type="Pfam" id="PF02080">
    <property type="entry name" value="TrkA_C"/>
    <property type="match status" value="1"/>
</dbReference>
<comment type="subcellular location">
    <subcellularLocation>
        <location evidence="2">Cell membrane</location>
        <topology evidence="2">Multi-pass membrane protein</topology>
    </subcellularLocation>
</comment>
<dbReference type="Pfam" id="PF00999">
    <property type="entry name" value="Na_H_Exchanger"/>
    <property type="match status" value="1"/>
</dbReference>
<dbReference type="GO" id="GO:0005886">
    <property type="term" value="C:plasma membrane"/>
    <property type="evidence" value="ECO:0007669"/>
    <property type="project" value="UniProtKB-SubCell"/>
</dbReference>
<dbReference type="EMBL" id="RKLR01000002">
    <property type="protein sequence ID" value="MBX0322668.1"/>
    <property type="molecule type" value="Genomic_DNA"/>
</dbReference>
<evidence type="ECO:0000256" key="6">
    <source>
        <dbReference type="ARBA" id="ARBA00022538"/>
    </source>
</evidence>
<feature type="transmembrane region" description="Helical" evidence="13">
    <location>
        <begin position="308"/>
        <end position="327"/>
    </location>
</feature>
<dbReference type="InterPro" id="IPR006036">
    <property type="entry name" value="K_uptake_TrkA"/>
</dbReference>
<keyword evidence="9 13" id="KW-1133">Transmembrane helix</keyword>
<dbReference type="RefSeq" id="WP_220617656.1">
    <property type="nucleotide sequence ID" value="NZ_RKLR01000002.1"/>
</dbReference>
<dbReference type="Gene3D" id="3.40.50.720">
    <property type="entry name" value="NAD(P)-binding Rossmann-like Domain"/>
    <property type="match status" value="1"/>
</dbReference>
<keyword evidence="4" id="KW-0050">Antiport</keyword>
<evidence type="ECO:0000313" key="16">
    <source>
        <dbReference type="EMBL" id="MBX0322668.1"/>
    </source>
</evidence>
<dbReference type="PRINTS" id="PR00335">
    <property type="entry name" value="KUPTAKETRKA"/>
</dbReference>
<keyword evidence="12 13" id="KW-0472">Membrane</keyword>
<dbReference type="PROSITE" id="PS51201">
    <property type="entry name" value="RCK_N"/>
    <property type="match status" value="1"/>
</dbReference>
<evidence type="ECO:0000256" key="9">
    <source>
        <dbReference type="ARBA" id="ARBA00022989"/>
    </source>
</evidence>
<evidence type="ECO:0000256" key="12">
    <source>
        <dbReference type="ARBA" id="ARBA00023136"/>
    </source>
</evidence>
<dbReference type="GO" id="GO:0015079">
    <property type="term" value="F:potassium ion transmembrane transporter activity"/>
    <property type="evidence" value="ECO:0007669"/>
    <property type="project" value="InterPro"/>
</dbReference>
<keyword evidence="10" id="KW-0520">NAD</keyword>
<gene>
    <name evidence="16" type="ORF">EGH21_06455</name>
</gene>
<evidence type="ECO:0000256" key="5">
    <source>
        <dbReference type="ARBA" id="ARBA00022475"/>
    </source>
</evidence>
<accession>A0AAW4PNS1</accession>
<organism evidence="16 17">
    <name type="scientific">Haloarcula rubra</name>
    <dbReference type="NCBI Taxonomy" id="2487747"/>
    <lineage>
        <taxon>Archaea</taxon>
        <taxon>Methanobacteriati</taxon>
        <taxon>Methanobacteriota</taxon>
        <taxon>Stenosarchaea group</taxon>
        <taxon>Halobacteria</taxon>
        <taxon>Halobacteriales</taxon>
        <taxon>Haloarculaceae</taxon>
        <taxon>Haloarcula</taxon>
    </lineage>
</organism>
<comment type="caution">
    <text evidence="16">The sequence shown here is derived from an EMBL/GenBank/DDBJ whole genome shotgun (WGS) entry which is preliminary data.</text>
</comment>
<evidence type="ECO:0000256" key="3">
    <source>
        <dbReference type="ARBA" id="ARBA00022448"/>
    </source>
</evidence>
<reference evidence="16 17" key="1">
    <citation type="submission" date="2021-06" db="EMBL/GenBank/DDBJ databases">
        <title>Halomicroarcula sp. a new haloarchaeum isolated from saline soil.</title>
        <authorList>
            <person name="Duran-Viseras A."/>
            <person name="Sanchez-Porro C."/>
            <person name="Ventosa A."/>
        </authorList>
    </citation>
    <scope>NUCLEOTIDE SEQUENCE [LARGE SCALE GENOMIC DNA]</scope>
    <source>
        <strain evidence="16 17">F13</strain>
    </source>
</reference>
<dbReference type="Gene3D" id="1.20.1530.20">
    <property type="match status" value="1"/>
</dbReference>
<dbReference type="Proteomes" id="UP001430377">
    <property type="component" value="Unassembled WGS sequence"/>
</dbReference>
<protein>
    <submittedName>
        <fullName evidence="16">Cation:proton antiporter</fullName>
    </submittedName>
</protein>
<feature type="transmembrane region" description="Helical" evidence="13">
    <location>
        <begin position="6"/>
        <end position="27"/>
    </location>
</feature>
<feature type="domain" description="RCK C-terminal" evidence="15">
    <location>
        <begin position="563"/>
        <end position="647"/>
    </location>
</feature>
<evidence type="ECO:0000256" key="7">
    <source>
        <dbReference type="ARBA" id="ARBA00022692"/>
    </source>
</evidence>
<keyword evidence="6" id="KW-0633">Potassium transport</keyword>
<keyword evidence="5" id="KW-1003">Cell membrane</keyword>
<name>A0AAW4PNS1_9EURY</name>
<dbReference type="PANTHER" id="PTHR32507">
    <property type="entry name" value="NA(+)/H(+) ANTIPORTER 1"/>
    <property type="match status" value="1"/>
</dbReference>
<feature type="transmembrane region" description="Helical" evidence="13">
    <location>
        <begin position="234"/>
        <end position="262"/>
    </location>
</feature>
<feature type="transmembrane region" description="Helical" evidence="13">
    <location>
        <begin position="282"/>
        <end position="302"/>
    </location>
</feature>
<feature type="transmembrane region" description="Helical" evidence="13">
    <location>
        <begin position="192"/>
        <end position="214"/>
    </location>
</feature>
<proteinExistence type="predicted"/>
<feature type="transmembrane region" description="Helical" evidence="13">
    <location>
        <begin position="59"/>
        <end position="80"/>
    </location>
</feature>
<comment type="function">
    <text evidence="1">Part of a potassium transport system.</text>
</comment>
<dbReference type="SUPFAM" id="SSF116726">
    <property type="entry name" value="TrkA C-terminal domain-like"/>
    <property type="match status" value="1"/>
</dbReference>
<evidence type="ECO:0000256" key="13">
    <source>
        <dbReference type="SAM" id="Phobius"/>
    </source>
</evidence>
<feature type="domain" description="RCK N-terminal" evidence="14">
    <location>
        <begin position="428"/>
        <end position="547"/>
    </location>
</feature>
<dbReference type="PANTHER" id="PTHR32507:SF0">
    <property type="entry name" value="NA(+)_H(+) ANTIPORTER 2-RELATED"/>
    <property type="match status" value="1"/>
</dbReference>
<evidence type="ECO:0000256" key="2">
    <source>
        <dbReference type="ARBA" id="ARBA00004651"/>
    </source>
</evidence>
<keyword evidence="7 13" id="KW-0812">Transmembrane</keyword>
<feature type="transmembrane region" description="Helical" evidence="13">
    <location>
        <begin position="34"/>
        <end position="53"/>
    </location>
</feature>
<dbReference type="InterPro" id="IPR036721">
    <property type="entry name" value="RCK_C_sf"/>
</dbReference>
<evidence type="ECO:0000256" key="4">
    <source>
        <dbReference type="ARBA" id="ARBA00022449"/>
    </source>
</evidence>
<dbReference type="InterPro" id="IPR006037">
    <property type="entry name" value="RCK_C"/>
</dbReference>
<sequence>MAGSSTLLIPLVAGIIGLGVLAQVLAARLQVPSIIFYLLVGVVIGQPGLGLVGSETFGGALSAIVGLAVAIIVFEGAYHLRFERIREAPTATFRLVTLGAAIALVGTAVAVKFAFADEAVSWNLAFLVGALLVATGPTVITPILNVVPVRDRVATALETEGIVNDVTAAIIAVVVFETVNPGASSNGLLQAFALRLGTGLLVGLVVAGLLYYLLQYIDLSPGDAPRNSRLLVLAGALVAYAAANTIATEAGVAAVATAGIALGNVDHPYEEDIEAFKGDITLLVLSFVFIALAAQLSLGALIDVGLAGIVVVLAVALVIRPLLVFISTVGDRFTRAEKLFVSFVGPRGIIPASVATLFAVELNSVAEELRTEAAEVSGQEATELLAQADLLTTQAEILLGTVFLVIFATALLEGGSARYIAEKLDVIPMRVIIVGGGQVGRALAKRLEDRGENVVIIEEDEQIVERGRNEGYTVEIGDGTDTDVLRSAGADNAKTVVAATGDDDANLLVSQLASSKFDIDHVIARANNPDNVEAFEDLGVRTISSAMATAWAIDNQIERPAIAHWMTDVGRTGDVQEVEVRNPELVGKAVRDVGPMLPEACLIALVSGGEHTESQVPTADYVLREGDMVTLLGRRESVRDGMKLVGDG</sequence>
<dbReference type="InterPro" id="IPR006153">
    <property type="entry name" value="Cation/H_exchanger_TM"/>
</dbReference>
<keyword evidence="8" id="KW-0630">Potassium</keyword>
<keyword evidence="3" id="KW-0813">Transport</keyword>
<feature type="transmembrane region" description="Helical" evidence="13">
    <location>
        <begin position="92"/>
        <end position="115"/>
    </location>
</feature>
<feature type="transmembrane region" description="Helical" evidence="13">
    <location>
        <begin position="121"/>
        <end position="144"/>
    </location>
</feature>
<evidence type="ECO:0000256" key="10">
    <source>
        <dbReference type="ARBA" id="ARBA00023027"/>
    </source>
</evidence>
<evidence type="ECO:0000256" key="1">
    <source>
        <dbReference type="ARBA" id="ARBA00003660"/>
    </source>
</evidence>
<dbReference type="SUPFAM" id="SSF51735">
    <property type="entry name" value="NAD(P)-binding Rossmann-fold domains"/>
    <property type="match status" value="1"/>
</dbReference>
<evidence type="ECO:0000259" key="14">
    <source>
        <dbReference type="PROSITE" id="PS51201"/>
    </source>
</evidence>
<evidence type="ECO:0000256" key="8">
    <source>
        <dbReference type="ARBA" id="ARBA00022958"/>
    </source>
</evidence>
<evidence type="ECO:0000256" key="11">
    <source>
        <dbReference type="ARBA" id="ARBA00023065"/>
    </source>
</evidence>
<evidence type="ECO:0000259" key="15">
    <source>
        <dbReference type="PROSITE" id="PS51202"/>
    </source>
</evidence>
<dbReference type="GO" id="GO:0015297">
    <property type="term" value="F:antiporter activity"/>
    <property type="evidence" value="ECO:0007669"/>
    <property type="project" value="UniProtKB-KW"/>
</dbReference>
<keyword evidence="11" id="KW-0406">Ion transport</keyword>
<dbReference type="GO" id="GO:1902600">
    <property type="term" value="P:proton transmembrane transport"/>
    <property type="evidence" value="ECO:0007669"/>
    <property type="project" value="InterPro"/>
</dbReference>
<dbReference type="Gene3D" id="3.30.70.1450">
    <property type="entry name" value="Regulator of K+ conductance, C-terminal domain"/>
    <property type="match status" value="1"/>
</dbReference>
<dbReference type="InterPro" id="IPR036291">
    <property type="entry name" value="NAD(P)-bd_dom_sf"/>
</dbReference>
<dbReference type="PROSITE" id="PS51202">
    <property type="entry name" value="RCK_C"/>
    <property type="match status" value="1"/>
</dbReference>
<dbReference type="InterPro" id="IPR003148">
    <property type="entry name" value="RCK_N"/>
</dbReference>
<dbReference type="AlphaFoldDB" id="A0AAW4PNS1"/>
<dbReference type="Pfam" id="PF02254">
    <property type="entry name" value="TrkA_N"/>
    <property type="match status" value="1"/>
</dbReference>